<dbReference type="PhylomeDB" id="S7Z6I6"/>
<dbReference type="GO" id="GO:0007059">
    <property type="term" value="P:chromosome segregation"/>
    <property type="evidence" value="ECO:0007669"/>
    <property type="project" value="UniProtKB-KW"/>
</dbReference>
<keyword evidence="10" id="KW-1185">Reference proteome</keyword>
<feature type="compositionally biased region" description="Basic and acidic residues" evidence="8">
    <location>
        <begin position="1255"/>
        <end position="1271"/>
    </location>
</feature>
<dbReference type="eggNOG" id="ENOG502RK5N">
    <property type="taxonomic scope" value="Eukaryota"/>
</dbReference>
<dbReference type="OrthoDB" id="5565328at2759"/>
<feature type="compositionally biased region" description="Polar residues" evidence="8">
    <location>
        <begin position="188"/>
        <end position="199"/>
    </location>
</feature>
<dbReference type="InterPro" id="IPR019440">
    <property type="entry name" value="MAU2"/>
</dbReference>
<keyword evidence="6" id="KW-0539">Nucleus</keyword>
<feature type="compositionally biased region" description="Low complexity" evidence="8">
    <location>
        <begin position="120"/>
        <end position="131"/>
    </location>
</feature>
<evidence type="ECO:0000256" key="1">
    <source>
        <dbReference type="ARBA" id="ARBA00004123"/>
    </source>
</evidence>
<feature type="region of interest" description="Disordered" evidence="8">
    <location>
        <begin position="1255"/>
        <end position="1285"/>
    </location>
</feature>
<dbReference type="GO" id="GO:0005634">
    <property type="term" value="C:nucleus"/>
    <property type="evidence" value="ECO:0007669"/>
    <property type="project" value="UniProtKB-SubCell"/>
</dbReference>
<dbReference type="Proteomes" id="UP000019376">
    <property type="component" value="Unassembled WGS sequence"/>
</dbReference>
<evidence type="ECO:0000313" key="10">
    <source>
        <dbReference type="Proteomes" id="UP000019376"/>
    </source>
</evidence>
<evidence type="ECO:0008006" key="11">
    <source>
        <dbReference type="Google" id="ProtNLM"/>
    </source>
</evidence>
<feature type="compositionally biased region" description="Low complexity" evidence="8">
    <location>
        <begin position="144"/>
        <end position="166"/>
    </location>
</feature>
<proteinExistence type="inferred from homology"/>
<feature type="region of interest" description="Disordered" evidence="8">
    <location>
        <begin position="75"/>
        <end position="99"/>
    </location>
</feature>
<feature type="compositionally biased region" description="Polar residues" evidence="8">
    <location>
        <begin position="354"/>
        <end position="381"/>
    </location>
</feature>
<feature type="compositionally biased region" description="Pro residues" evidence="8">
    <location>
        <begin position="570"/>
        <end position="586"/>
    </location>
</feature>
<feature type="compositionally biased region" description="Low complexity" evidence="8">
    <location>
        <begin position="401"/>
        <end position="412"/>
    </location>
</feature>
<feature type="compositionally biased region" description="Low complexity" evidence="8">
    <location>
        <begin position="285"/>
        <end position="327"/>
    </location>
</feature>
<feature type="compositionally biased region" description="Polar residues" evidence="8">
    <location>
        <begin position="132"/>
        <end position="143"/>
    </location>
</feature>
<dbReference type="STRING" id="933388.S7Z6I6"/>
<feature type="compositionally biased region" description="Polar residues" evidence="8">
    <location>
        <begin position="261"/>
        <end position="273"/>
    </location>
</feature>
<keyword evidence="5" id="KW-0159">Chromosome partition</keyword>
<evidence type="ECO:0000256" key="6">
    <source>
        <dbReference type="ARBA" id="ARBA00023242"/>
    </source>
</evidence>
<keyword evidence="7" id="KW-0131">Cell cycle</keyword>
<feature type="region of interest" description="Disordered" evidence="8">
    <location>
        <begin position="24"/>
        <end position="47"/>
    </location>
</feature>
<organism evidence="9 10">
    <name type="scientific">Penicillium oxalicum (strain 114-2 / CGMCC 5302)</name>
    <name type="common">Penicillium decumbens</name>
    <dbReference type="NCBI Taxonomy" id="933388"/>
    <lineage>
        <taxon>Eukaryota</taxon>
        <taxon>Fungi</taxon>
        <taxon>Dikarya</taxon>
        <taxon>Ascomycota</taxon>
        <taxon>Pezizomycotina</taxon>
        <taxon>Eurotiomycetes</taxon>
        <taxon>Eurotiomycetidae</taxon>
        <taxon>Eurotiales</taxon>
        <taxon>Aspergillaceae</taxon>
        <taxon>Penicillium</taxon>
    </lineage>
</organism>
<comment type="similarity">
    <text evidence="2">Belongs to the SCC4/mau-2 family.</text>
</comment>
<evidence type="ECO:0000313" key="9">
    <source>
        <dbReference type="EMBL" id="EPS26170.1"/>
    </source>
</evidence>
<gene>
    <name evidence="9" type="ORF">PDE_01106</name>
</gene>
<dbReference type="EMBL" id="KB644408">
    <property type="protein sequence ID" value="EPS26170.1"/>
    <property type="molecule type" value="Genomic_DNA"/>
</dbReference>
<evidence type="ECO:0000256" key="2">
    <source>
        <dbReference type="ARBA" id="ARBA00008585"/>
    </source>
</evidence>
<dbReference type="GO" id="GO:0007064">
    <property type="term" value="P:mitotic sister chromatid cohesion"/>
    <property type="evidence" value="ECO:0007669"/>
    <property type="project" value="InterPro"/>
</dbReference>
<accession>S7Z6I6</accession>
<keyword evidence="3" id="KW-0132">Cell division</keyword>
<feature type="compositionally biased region" description="Low complexity" evidence="8">
    <location>
        <begin position="200"/>
        <end position="260"/>
    </location>
</feature>
<dbReference type="Pfam" id="PF10345">
    <property type="entry name" value="Cohesin_load"/>
    <property type="match status" value="1"/>
</dbReference>
<feature type="compositionally biased region" description="Pro residues" evidence="8">
    <location>
        <begin position="454"/>
        <end position="464"/>
    </location>
</feature>
<dbReference type="GO" id="GO:0051301">
    <property type="term" value="P:cell division"/>
    <property type="evidence" value="ECO:0007669"/>
    <property type="project" value="UniProtKB-KW"/>
</dbReference>
<reference evidence="9 10" key="1">
    <citation type="journal article" date="2013" name="PLoS ONE">
        <title>Genomic and secretomic analyses reveal unique features of the lignocellulolytic enzyme system of Penicillium decumbens.</title>
        <authorList>
            <person name="Liu G."/>
            <person name="Zhang L."/>
            <person name="Wei X."/>
            <person name="Zou G."/>
            <person name="Qin Y."/>
            <person name="Ma L."/>
            <person name="Li J."/>
            <person name="Zheng H."/>
            <person name="Wang S."/>
            <person name="Wang C."/>
            <person name="Xun L."/>
            <person name="Zhao G.-P."/>
            <person name="Zhou Z."/>
            <person name="Qu Y."/>
        </authorList>
    </citation>
    <scope>NUCLEOTIDE SEQUENCE [LARGE SCALE GENOMIC DNA]</scope>
    <source>
        <strain evidence="10">114-2 / CGMCC 5302</strain>
    </source>
</reference>
<evidence type="ECO:0000256" key="5">
    <source>
        <dbReference type="ARBA" id="ARBA00022829"/>
    </source>
</evidence>
<feature type="region of interest" description="Disordered" evidence="8">
    <location>
        <begin position="617"/>
        <end position="651"/>
    </location>
</feature>
<dbReference type="PANTHER" id="PTHR21394">
    <property type="entry name" value="MAU2 CHROMATID COHESION FACTOR HOMOLOG"/>
    <property type="match status" value="1"/>
</dbReference>
<feature type="compositionally biased region" description="Low complexity" evidence="8">
    <location>
        <begin position="174"/>
        <end position="187"/>
    </location>
</feature>
<evidence type="ECO:0000256" key="4">
    <source>
        <dbReference type="ARBA" id="ARBA00022776"/>
    </source>
</evidence>
<name>S7Z6I6_PENO1</name>
<comment type="subcellular location">
    <subcellularLocation>
        <location evidence="1">Nucleus</location>
    </subcellularLocation>
</comment>
<sequence length="1285" mass="142858">MSFPPSNSGQYPQYIYPTQYQAGQVAPQPHDPYNHVTPPAQSPYGYGKPTGYSMGMMQQQAWNQYGQQFPQVMPPQAQMSLSQQQQQQQQQQHHQQQPTLQPAPLIHPQQLAQPQYPAFPQQSPMSMSQSQHTPISQPRQSPILQHSQAVLQQHQQQSPHLHIQQSPRPQLHHQQSPRPQFQQQSPRLNVQQQSPRLQYQQHPSPRSQFQQQSPQIQMQQLQHPSPLVPSQQQSPRLQVLQPSPRSQSSPQPALQAQSLLNRQPQHQQSQTHMVETHNRQPQRHQSQYKQLQPQPQPPQSQQAPAQRTNVQQIYPQQAAPQQPARQQSPPPSQNAQHRPGSPQQPQLQPRPETHQAQQSRYQEAPFQSISPQETAQAQGTSPLPKPELVAPQPRPPPIPPASLLSLPSEQPQHQFINPAELFVQPPLPTAPRSRYGSLGHLLDQSDLSTSLGLPPIPTSEPPTAPSSETNVIQADEAKEAKIVLPSVPLQPEELPPASEPHPVKQPVVQESPKPMPNPVIQTESSLPKSVPKKERKSMKAESKVSKTTPKAAVQKPTPVKVAPARASSPKPSPPPPPPPKPSPPEVIAPKAELPKHPQPTPSPITQAVPQVMIAALSPNLPSGSPLQAQKRPVPKKQPTQPSPEKVTKASKPPVDYQVLLLSLADEYLNAAHRHGTRTALATSQKEVEEYYKLVSTGLGCLEAVLKNWRLQPRKEALVRLRYARTLYEETENDLEAETALSKGIDLCERNRMLDLKYSMQHLLARMLHKTNPKASLKAVDGMIQDVEAYRHTAWEYTFRFLRVTLSLSSPSHPDSVQALQHLNKISTMASRNGDKAVAAMAAVIEALAHLQQGTGSDAIEQAQRALAAARSHQLNEELKHIPQLVTLTQMVDICCSLLEYDVPQASQKLKILQSLADETLNDPNWRADGSFSVPLSGKSAGPSSIDTGDILQVQNGTLLLSFNWLPQHDLYALSYFLSSITLSAKNSYDGRKAEQFLDEGLRMIQGSFTAPQEISESMVNATRRVEWRRSLCCNFLLQRVFLACARTDWEFAAQSLQELRHFTQECGPNLPRSIQCLMEYAAGTIAQATGDLARALSIFQSPLLLLSPSASKTSRNDPCRDTCILAALNTILIIREPSHPAHSYLPTVQATIEPFCQHGPNKYIQAAYYLVCATVQTESTIQTKTFLQHALQSATAISNSQITCMTLTFMSWKYFRGVVGEQAEKSVRAGRAMAKRANDRLWASVTDEMLAETLERHGKGDEARGVREEGQRLITGLPPSLKRPA</sequence>
<evidence type="ECO:0000256" key="7">
    <source>
        <dbReference type="ARBA" id="ARBA00023306"/>
    </source>
</evidence>
<evidence type="ECO:0000256" key="3">
    <source>
        <dbReference type="ARBA" id="ARBA00022618"/>
    </source>
</evidence>
<evidence type="ECO:0000256" key="8">
    <source>
        <dbReference type="SAM" id="MobiDB-lite"/>
    </source>
</evidence>
<keyword evidence="4" id="KW-0498">Mitosis</keyword>
<dbReference type="HOGENOM" id="CLU_006541_1_1_1"/>
<protein>
    <recommendedName>
        <fullName evidence="11">75k gamma secalin</fullName>
    </recommendedName>
</protein>
<feature type="region of interest" description="Disordered" evidence="8">
    <location>
        <begin position="116"/>
        <end position="604"/>
    </location>
</feature>